<sequence>ATADVDATLGGLNDPMVLDFETSLSLDQSPEDPNASVFAAAVAASASAPVSASAAPAAVKSAPSQIPDPGVALLILAAHQRLLSAFENMCSTIHRYLQEGQGLGFSGQQVQQQQSSGCLYGGQNQMFMPPSSSSSSSHSHSHSLTHSHSHAHSLALSLSSPADSCNNSPFGSPAPTFAPSSTAQFVVVVELITYYLNRLDRALGPAVSGEPDQGPDTQSHTLLLVQPLDGFDLSSGSSDESSPDFCTLGLAETYSASSHTQSSKASDEGTSSSSRALMKVGHEMQDRYQKLREHIRVIKRVIRASNDS</sequence>
<reference evidence="1 2" key="1">
    <citation type="journal article" date="2025" name="Microbiol. Resour. Announc.">
        <title>Draft genome sequences for Neonectria magnoliae and Neonectria punicea, canker pathogens of Liriodendron tulipifera and Acer saccharum in West Virginia.</title>
        <authorList>
            <person name="Petronek H.M."/>
            <person name="Kasson M.T."/>
            <person name="Metheny A.M."/>
            <person name="Stauder C.M."/>
            <person name="Lovett B."/>
            <person name="Lynch S.C."/>
            <person name="Garnas J.R."/>
            <person name="Kasson L.R."/>
            <person name="Stajich J.E."/>
        </authorList>
    </citation>
    <scope>NUCLEOTIDE SEQUENCE [LARGE SCALE GENOMIC DNA]</scope>
    <source>
        <strain evidence="1 2">NRRL 64653</strain>
    </source>
</reference>
<proteinExistence type="predicted"/>
<keyword evidence="2" id="KW-1185">Reference proteome</keyword>
<name>A0ABR1GH37_9HYPO</name>
<dbReference type="Proteomes" id="UP001498476">
    <property type="component" value="Unassembled WGS sequence"/>
</dbReference>
<feature type="non-terminal residue" evidence="1">
    <location>
        <position position="1"/>
    </location>
</feature>
<comment type="caution">
    <text evidence="1">The sequence shown here is derived from an EMBL/GenBank/DDBJ whole genome shotgun (WGS) entry which is preliminary data.</text>
</comment>
<protein>
    <submittedName>
        <fullName evidence="1">Uncharacterized protein</fullName>
    </submittedName>
</protein>
<evidence type="ECO:0000313" key="1">
    <source>
        <dbReference type="EMBL" id="KAK7394045.1"/>
    </source>
</evidence>
<gene>
    <name evidence="1" type="ORF">QQX98_013176</name>
</gene>
<accession>A0ABR1GH37</accession>
<dbReference type="EMBL" id="JAZAVJ010000518">
    <property type="protein sequence ID" value="KAK7394045.1"/>
    <property type="molecule type" value="Genomic_DNA"/>
</dbReference>
<evidence type="ECO:0000313" key="2">
    <source>
        <dbReference type="Proteomes" id="UP001498476"/>
    </source>
</evidence>
<organism evidence="1 2">
    <name type="scientific">Neonectria punicea</name>
    <dbReference type="NCBI Taxonomy" id="979145"/>
    <lineage>
        <taxon>Eukaryota</taxon>
        <taxon>Fungi</taxon>
        <taxon>Dikarya</taxon>
        <taxon>Ascomycota</taxon>
        <taxon>Pezizomycotina</taxon>
        <taxon>Sordariomycetes</taxon>
        <taxon>Hypocreomycetidae</taxon>
        <taxon>Hypocreales</taxon>
        <taxon>Nectriaceae</taxon>
        <taxon>Neonectria</taxon>
    </lineage>
</organism>